<feature type="domain" description="DUF1985" evidence="1">
    <location>
        <begin position="75"/>
        <end position="117"/>
    </location>
</feature>
<dbReference type="PANTHER" id="PTHR48449">
    <property type="entry name" value="DUF1985 DOMAIN-CONTAINING PROTEIN"/>
    <property type="match status" value="1"/>
</dbReference>
<gene>
    <name evidence="2" type="ORF">DARMORV10_C09P70730.1</name>
</gene>
<dbReference type="InterPro" id="IPR015410">
    <property type="entry name" value="DUF1985"/>
</dbReference>
<dbReference type="PANTHER" id="PTHR48449:SF1">
    <property type="entry name" value="DUF1985 DOMAIN-CONTAINING PROTEIN"/>
    <property type="match status" value="1"/>
</dbReference>
<evidence type="ECO:0000313" key="2">
    <source>
        <dbReference type="EMBL" id="CAF1789847.1"/>
    </source>
</evidence>
<sequence>MCRMEELGLQEQLYQTGYEPSGRKKINIYFNLRWIEVIKEALSDAQQELLAESQFRQIMLMGGHTFWVMFAHQLLARQLVALKKYELWWRFAGKPIRYAIGDFALVTRLNCGTPPSNELGIQGGGKGEKKGIKE</sequence>
<dbReference type="Pfam" id="PF09331">
    <property type="entry name" value="DUF1985"/>
    <property type="match status" value="1"/>
</dbReference>
<accession>A0A816JKG9</accession>
<dbReference type="EMBL" id="HG994373">
    <property type="protein sequence ID" value="CAF1789847.1"/>
    <property type="molecule type" value="Genomic_DNA"/>
</dbReference>
<name>A0A816JKG9_BRANA</name>
<evidence type="ECO:0000259" key="1">
    <source>
        <dbReference type="Pfam" id="PF09331"/>
    </source>
</evidence>
<dbReference type="AlphaFoldDB" id="A0A816JKG9"/>
<dbReference type="Proteomes" id="UP001295469">
    <property type="component" value="Chromosome C09"/>
</dbReference>
<organism evidence="2">
    <name type="scientific">Brassica napus</name>
    <name type="common">Rape</name>
    <dbReference type="NCBI Taxonomy" id="3708"/>
    <lineage>
        <taxon>Eukaryota</taxon>
        <taxon>Viridiplantae</taxon>
        <taxon>Streptophyta</taxon>
        <taxon>Embryophyta</taxon>
        <taxon>Tracheophyta</taxon>
        <taxon>Spermatophyta</taxon>
        <taxon>Magnoliopsida</taxon>
        <taxon>eudicotyledons</taxon>
        <taxon>Gunneridae</taxon>
        <taxon>Pentapetalae</taxon>
        <taxon>rosids</taxon>
        <taxon>malvids</taxon>
        <taxon>Brassicales</taxon>
        <taxon>Brassicaceae</taxon>
        <taxon>Brassiceae</taxon>
        <taxon>Brassica</taxon>
    </lineage>
</organism>
<reference evidence="2" key="1">
    <citation type="submission" date="2021-01" db="EMBL/GenBank/DDBJ databases">
        <authorList>
            <consortium name="Genoscope - CEA"/>
            <person name="William W."/>
        </authorList>
    </citation>
    <scope>NUCLEOTIDE SEQUENCE</scope>
</reference>
<proteinExistence type="predicted"/>
<protein>
    <submittedName>
        <fullName evidence="2">(rape) hypothetical protein</fullName>
    </submittedName>
</protein>